<dbReference type="InterPro" id="IPR011009">
    <property type="entry name" value="Kinase-like_dom_sf"/>
</dbReference>
<protein>
    <recommendedName>
        <fullName evidence="1">Protein kinase domain-containing protein</fullName>
    </recommendedName>
</protein>
<dbReference type="Proteomes" id="UP000606974">
    <property type="component" value="Unassembled WGS sequence"/>
</dbReference>
<dbReference type="PROSITE" id="PS50011">
    <property type="entry name" value="PROTEIN_KINASE_DOM"/>
    <property type="match status" value="1"/>
</dbReference>
<dbReference type="Pfam" id="PF00069">
    <property type="entry name" value="Pkinase"/>
    <property type="match status" value="1"/>
</dbReference>
<dbReference type="AlphaFoldDB" id="A0A8H7E995"/>
<evidence type="ECO:0000313" key="2">
    <source>
        <dbReference type="EMBL" id="KAF7511481.1"/>
    </source>
</evidence>
<keyword evidence="3" id="KW-1185">Reference proteome</keyword>
<evidence type="ECO:0000313" key="3">
    <source>
        <dbReference type="Proteomes" id="UP000606974"/>
    </source>
</evidence>
<dbReference type="GO" id="GO:0005524">
    <property type="term" value="F:ATP binding"/>
    <property type="evidence" value="ECO:0007669"/>
    <property type="project" value="InterPro"/>
</dbReference>
<organism evidence="2 3">
    <name type="scientific">Endocarpon pusillum</name>
    <dbReference type="NCBI Taxonomy" id="364733"/>
    <lineage>
        <taxon>Eukaryota</taxon>
        <taxon>Fungi</taxon>
        <taxon>Dikarya</taxon>
        <taxon>Ascomycota</taxon>
        <taxon>Pezizomycotina</taxon>
        <taxon>Eurotiomycetes</taxon>
        <taxon>Chaetothyriomycetidae</taxon>
        <taxon>Verrucariales</taxon>
        <taxon>Verrucariaceae</taxon>
        <taxon>Endocarpon</taxon>
    </lineage>
</organism>
<dbReference type="InterPro" id="IPR000719">
    <property type="entry name" value="Prot_kinase_dom"/>
</dbReference>
<gene>
    <name evidence="2" type="ORF">GJ744_004670</name>
</gene>
<name>A0A8H7E995_9EURO</name>
<dbReference type="OrthoDB" id="4201751at2759"/>
<accession>A0A8H7E995</accession>
<reference evidence="2" key="1">
    <citation type="submission" date="2020-02" db="EMBL/GenBank/DDBJ databases">
        <authorList>
            <person name="Palmer J.M."/>
        </authorList>
    </citation>
    <scope>NUCLEOTIDE SEQUENCE</scope>
    <source>
        <strain evidence="2">EPUS1.4</strain>
        <tissue evidence="2">Thallus</tissue>
    </source>
</reference>
<dbReference type="GO" id="GO:0004672">
    <property type="term" value="F:protein kinase activity"/>
    <property type="evidence" value="ECO:0007669"/>
    <property type="project" value="InterPro"/>
</dbReference>
<comment type="caution">
    <text evidence="2">The sequence shown here is derived from an EMBL/GenBank/DDBJ whole genome shotgun (WGS) entry which is preliminary data.</text>
</comment>
<dbReference type="EMBL" id="JAACFV010000020">
    <property type="protein sequence ID" value="KAF7511481.1"/>
    <property type="molecule type" value="Genomic_DNA"/>
</dbReference>
<proteinExistence type="predicted"/>
<feature type="domain" description="Protein kinase" evidence="1">
    <location>
        <begin position="1"/>
        <end position="190"/>
    </location>
</feature>
<dbReference type="Gene3D" id="1.10.510.10">
    <property type="entry name" value="Transferase(Phosphotransferase) domain 1"/>
    <property type="match status" value="1"/>
</dbReference>
<sequence length="190" mass="21506">MMPKAGDCAVRAVARVVAMENGWPVMKGLLMELQAPLDIQSVKEHEKVAIKDDMIQLISTLHMEYQMVHGDINQLNMLRCSNGKLRLCDFDSARPIDEAPEACEGLCTDQYLTPNRDFFQRGTPPTPSDDIYTLGLSIWELYVGKQALIEELDNIEKVLKERRTVDLTEVEDQDVRELIRGFLRQGGALV</sequence>
<evidence type="ECO:0000259" key="1">
    <source>
        <dbReference type="PROSITE" id="PS50011"/>
    </source>
</evidence>
<dbReference type="SUPFAM" id="SSF56112">
    <property type="entry name" value="Protein kinase-like (PK-like)"/>
    <property type="match status" value="1"/>
</dbReference>